<dbReference type="PANTHER" id="PTHR35897:SF1">
    <property type="entry name" value="METHYLTRANSFERASE AUSD"/>
    <property type="match status" value="1"/>
</dbReference>
<protein>
    <recommendedName>
        <fullName evidence="7">Methyltransferase domain-containing protein</fullName>
    </recommendedName>
</protein>
<evidence type="ECO:0000256" key="4">
    <source>
        <dbReference type="ARBA" id="ARBA00038314"/>
    </source>
</evidence>
<gene>
    <name evidence="5" type="ORF">HYDPIDRAFT_116688</name>
</gene>
<evidence type="ECO:0000313" key="5">
    <source>
        <dbReference type="EMBL" id="KIJ60830.1"/>
    </source>
</evidence>
<keyword evidence="3" id="KW-0949">S-adenosyl-L-methionine</keyword>
<keyword evidence="6" id="KW-1185">Reference proteome</keyword>
<dbReference type="EMBL" id="KN839868">
    <property type="protein sequence ID" value="KIJ60830.1"/>
    <property type="molecule type" value="Genomic_DNA"/>
</dbReference>
<dbReference type="OrthoDB" id="2094832at2759"/>
<keyword evidence="2" id="KW-0808">Transferase</keyword>
<name>A0A0C9VSG2_9AGAM</name>
<dbReference type="InterPro" id="IPR029063">
    <property type="entry name" value="SAM-dependent_MTases_sf"/>
</dbReference>
<evidence type="ECO:0000256" key="3">
    <source>
        <dbReference type="ARBA" id="ARBA00022691"/>
    </source>
</evidence>
<dbReference type="HOGENOM" id="CLU_051542_1_1_1"/>
<dbReference type="GO" id="GO:0016740">
    <property type="term" value="F:transferase activity"/>
    <property type="evidence" value="ECO:0007669"/>
    <property type="project" value="UniProtKB-KW"/>
</dbReference>
<dbReference type="SUPFAM" id="SSF53335">
    <property type="entry name" value="S-adenosyl-L-methionine-dependent methyltransferases"/>
    <property type="match status" value="1"/>
</dbReference>
<organism evidence="5 6">
    <name type="scientific">Hydnomerulius pinastri MD-312</name>
    <dbReference type="NCBI Taxonomy" id="994086"/>
    <lineage>
        <taxon>Eukaryota</taxon>
        <taxon>Fungi</taxon>
        <taxon>Dikarya</taxon>
        <taxon>Basidiomycota</taxon>
        <taxon>Agaricomycotina</taxon>
        <taxon>Agaricomycetes</taxon>
        <taxon>Agaricomycetidae</taxon>
        <taxon>Boletales</taxon>
        <taxon>Boletales incertae sedis</taxon>
        <taxon>Leucogyrophana</taxon>
    </lineage>
</organism>
<dbReference type="AlphaFoldDB" id="A0A0C9VSG2"/>
<dbReference type="Gene3D" id="3.40.50.150">
    <property type="entry name" value="Vaccinia Virus protein VP39"/>
    <property type="match status" value="1"/>
</dbReference>
<accession>A0A0C9VSG2</accession>
<dbReference type="PANTHER" id="PTHR35897">
    <property type="entry name" value="METHYLTRANSFERASE AUSD"/>
    <property type="match status" value="1"/>
</dbReference>
<evidence type="ECO:0000256" key="1">
    <source>
        <dbReference type="ARBA" id="ARBA00005179"/>
    </source>
</evidence>
<comment type="similarity">
    <text evidence="4">Belongs to the class I-like SAM-binding methyltransferase superfamily.</text>
</comment>
<evidence type="ECO:0000313" key="6">
    <source>
        <dbReference type="Proteomes" id="UP000053820"/>
    </source>
</evidence>
<proteinExistence type="inferred from homology"/>
<comment type="pathway">
    <text evidence="1">Secondary metabolite biosynthesis.</text>
</comment>
<reference evidence="5 6" key="1">
    <citation type="submission" date="2014-04" db="EMBL/GenBank/DDBJ databases">
        <title>Evolutionary Origins and Diversification of the Mycorrhizal Mutualists.</title>
        <authorList>
            <consortium name="DOE Joint Genome Institute"/>
            <consortium name="Mycorrhizal Genomics Consortium"/>
            <person name="Kohler A."/>
            <person name="Kuo A."/>
            <person name="Nagy L.G."/>
            <person name="Floudas D."/>
            <person name="Copeland A."/>
            <person name="Barry K.W."/>
            <person name="Cichocki N."/>
            <person name="Veneault-Fourrey C."/>
            <person name="LaButti K."/>
            <person name="Lindquist E.A."/>
            <person name="Lipzen A."/>
            <person name="Lundell T."/>
            <person name="Morin E."/>
            <person name="Murat C."/>
            <person name="Riley R."/>
            <person name="Ohm R."/>
            <person name="Sun H."/>
            <person name="Tunlid A."/>
            <person name="Henrissat B."/>
            <person name="Grigoriev I.V."/>
            <person name="Hibbett D.S."/>
            <person name="Martin F."/>
        </authorList>
    </citation>
    <scope>NUCLEOTIDE SEQUENCE [LARGE SCALE GENOMIC DNA]</scope>
    <source>
        <strain evidence="5 6">MD-312</strain>
    </source>
</reference>
<evidence type="ECO:0008006" key="7">
    <source>
        <dbReference type="Google" id="ProtNLM"/>
    </source>
</evidence>
<evidence type="ECO:0000256" key="2">
    <source>
        <dbReference type="ARBA" id="ARBA00022679"/>
    </source>
</evidence>
<dbReference type="InterPro" id="IPR051654">
    <property type="entry name" value="Meroterpenoid_MTases"/>
</dbReference>
<sequence length="308" mass="34147">MQTAQTVESVPQKISLGDITADPDNVPTPQEQYYKMTAEQSMFFKEQTGITDDEELKRHVLSVQAEAYKVAPYPCIMGFVFTSLLLTRLPAYEDVMTIGRTRAGAILLDLGCCVGTDIRKAVADGFPAENTIGSDLHQEFGAIGHKLFKTTPETFAGHFIQGDALDPATLSIVEPFETAPESPRPDLKALTSLNPLQGRVSAIHASNFFHLFSESKQLHLARAVAGLLSWEPGSIICGGNWGLHEKGTMVERLFGGSLELFCHSPQTWTEMWDGVVFPKGHVKVDTHLIQVDMEGFKFWYMLWSVKRL</sequence>
<dbReference type="Proteomes" id="UP000053820">
    <property type="component" value="Unassembled WGS sequence"/>
</dbReference>